<proteinExistence type="predicted"/>
<dbReference type="OrthoDB" id="2449941at2759"/>
<accession>A0A9P5RZP9</accession>
<organism evidence="1 2">
    <name type="scientific">Linnemannia schmuckeri</name>
    <dbReference type="NCBI Taxonomy" id="64567"/>
    <lineage>
        <taxon>Eukaryota</taxon>
        <taxon>Fungi</taxon>
        <taxon>Fungi incertae sedis</taxon>
        <taxon>Mucoromycota</taxon>
        <taxon>Mortierellomycotina</taxon>
        <taxon>Mortierellomycetes</taxon>
        <taxon>Mortierellales</taxon>
        <taxon>Mortierellaceae</taxon>
        <taxon>Linnemannia</taxon>
    </lineage>
</organism>
<gene>
    <name evidence="1" type="ORF">BG015_008402</name>
</gene>
<dbReference type="AlphaFoldDB" id="A0A9P5RZP9"/>
<evidence type="ECO:0000313" key="2">
    <source>
        <dbReference type="Proteomes" id="UP000748756"/>
    </source>
</evidence>
<keyword evidence="2" id="KW-1185">Reference proteome</keyword>
<sequence length="319" mass="33960">SIGTPGGSTTQTSKEFLNCFDQWMSDLGSEDVQDLPLSDTPVTLPDSTLDSIVSPFIMDQSQHQGSLSDVFSNRGGFLGQDDGTGTEPDESEIDQLLYSDFGDDYGVYGGGGGQGNIETPVSETGPVDLTADFMKADFYDWFPDSFREQASSAGPVCAATPPTPNEQRMSLLSTDPILSSSPAELSQGLELELDFDTAAALSWSRQQLLALQSPQQNYSQQLLQQSPLRDRSTLSRAGTPQLDSSGSLLSSAFTEILPPVVDVVAAPPANHYVPMGLGGEQGITATTAVEEGEEEDGGLLSKEHILAAHQPVDLAFFLQ</sequence>
<feature type="non-terminal residue" evidence="1">
    <location>
        <position position="1"/>
    </location>
</feature>
<name>A0A9P5RZP9_9FUNG</name>
<dbReference type="EMBL" id="JAAAUQ010000489">
    <property type="protein sequence ID" value="KAF9149775.1"/>
    <property type="molecule type" value="Genomic_DNA"/>
</dbReference>
<evidence type="ECO:0000313" key="1">
    <source>
        <dbReference type="EMBL" id="KAF9149775.1"/>
    </source>
</evidence>
<dbReference type="Proteomes" id="UP000748756">
    <property type="component" value="Unassembled WGS sequence"/>
</dbReference>
<reference evidence="1" key="1">
    <citation type="journal article" date="2020" name="Fungal Divers.">
        <title>Resolving the Mortierellaceae phylogeny through synthesis of multi-gene phylogenetics and phylogenomics.</title>
        <authorList>
            <person name="Vandepol N."/>
            <person name="Liber J."/>
            <person name="Desiro A."/>
            <person name="Na H."/>
            <person name="Kennedy M."/>
            <person name="Barry K."/>
            <person name="Grigoriev I.V."/>
            <person name="Miller A.N."/>
            <person name="O'Donnell K."/>
            <person name="Stajich J.E."/>
            <person name="Bonito G."/>
        </authorList>
    </citation>
    <scope>NUCLEOTIDE SEQUENCE</scope>
    <source>
        <strain evidence="1">NRRL 6426</strain>
    </source>
</reference>
<protein>
    <submittedName>
        <fullName evidence="1">Uncharacterized protein</fullName>
    </submittedName>
</protein>
<comment type="caution">
    <text evidence="1">The sequence shown here is derived from an EMBL/GenBank/DDBJ whole genome shotgun (WGS) entry which is preliminary data.</text>
</comment>